<evidence type="ECO:0000313" key="3">
    <source>
        <dbReference type="Proteomes" id="UP000632339"/>
    </source>
</evidence>
<reference evidence="3" key="1">
    <citation type="journal article" date="2019" name="Int. J. Syst. Evol. Microbiol.">
        <title>The Global Catalogue of Microorganisms (GCM) 10K type strain sequencing project: providing services to taxonomists for standard genome sequencing and annotation.</title>
        <authorList>
            <consortium name="The Broad Institute Genomics Platform"/>
            <consortium name="The Broad Institute Genome Sequencing Center for Infectious Disease"/>
            <person name="Wu L."/>
            <person name="Ma J."/>
        </authorList>
    </citation>
    <scope>NUCLEOTIDE SEQUENCE [LARGE SCALE GENOMIC DNA]</scope>
    <source>
        <strain evidence="3">CGMCC 1.6375</strain>
    </source>
</reference>
<dbReference type="EMBL" id="BMLI01000001">
    <property type="protein sequence ID" value="GGM95742.1"/>
    <property type="molecule type" value="Genomic_DNA"/>
</dbReference>
<dbReference type="RefSeq" id="WP_019942883.1">
    <property type="nucleotide sequence ID" value="NZ_BMLI01000001.1"/>
</dbReference>
<accession>A0ABQ2HYZ7</accession>
<dbReference type="InterPro" id="IPR049049">
    <property type="entry name" value="Beta-AFase-like_GH127_C"/>
</dbReference>
<dbReference type="Proteomes" id="UP000632339">
    <property type="component" value="Unassembled WGS sequence"/>
</dbReference>
<evidence type="ECO:0000313" key="2">
    <source>
        <dbReference type="EMBL" id="GGM95742.1"/>
    </source>
</evidence>
<organism evidence="2 3">
    <name type="scientific">Dyadobacter beijingensis</name>
    <dbReference type="NCBI Taxonomy" id="365489"/>
    <lineage>
        <taxon>Bacteria</taxon>
        <taxon>Pseudomonadati</taxon>
        <taxon>Bacteroidota</taxon>
        <taxon>Cytophagia</taxon>
        <taxon>Cytophagales</taxon>
        <taxon>Spirosomataceae</taxon>
        <taxon>Dyadobacter</taxon>
    </lineage>
</organism>
<feature type="domain" description="Non-reducing end beta-L-arabinofuranosidase-like GH127 C-terminal" evidence="1">
    <location>
        <begin position="32"/>
        <end position="58"/>
    </location>
</feature>
<comment type="caution">
    <text evidence="2">The sequence shown here is derived from an EMBL/GenBank/DDBJ whole genome shotgun (WGS) entry which is preliminary data.</text>
</comment>
<sequence>MQCNPAPQSDFRRKELLNGVNVITGKTVNTGGKESTFTAVPYYAMGNRSGKGNKVWLPVR</sequence>
<gene>
    <name evidence="2" type="ORF">GCM10010967_31510</name>
</gene>
<evidence type="ECO:0000259" key="1">
    <source>
        <dbReference type="Pfam" id="PF20737"/>
    </source>
</evidence>
<proteinExistence type="predicted"/>
<protein>
    <recommendedName>
        <fullName evidence="1">Non-reducing end beta-L-arabinofuranosidase-like GH127 C-terminal domain-containing protein</fullName>
    </recommendedName>
</protein>
<dbReference type="Pfam" id="PF20737">
    <property type="entry name" value="Glyco_hydro127C"/>
    <property type="match status" value="1"/>
</dbReference>
<keyword evidence="3" id="KW-1185">Reference proteome</keyword>
<name>A0ABQ2HYZ7_9BACT</name>